<dbReference type="CDD" id="cd00051">
    <property type="entry name" value="EFh"/>
    <property type="match status" value="1"/>
</dbReference>
<dbReference type="PANTHER" id="PTHR34524:SF6">
    <property type="entry name" value="CALCYPHOSINE LIKE"/>
    <property type="match status" value="1"/>
</dbReference>
<keyword evidence="2" id="KW-0677">Repeat</keyword>
<evidence type="ECO:0000313" key="5">
    <source>
        <dbReference type="EMBL" id="KAK8883997.1"/>
    </source>
</evidence>
<keyword evidence="3" id="KW-0106">Calcium</keyword>
<keyword evidence="6" id="KW-1185">Reference proteome</keyword>
<evidence type="ECO:0000256" key="2">
    <source>
        <dbReference type="ARBA" id="ARBA00022737"/>
    </source>
</evidence>
<evidence type="ECO:0000259" key="4">
    <source>
        <dbReference type="PROSITE" id="PS50222"/>
    </source>
</evidence>
<feature type="domain" description="EF-hand" evidence="4">
    <location>
        <begin position="55"/>
        <end position="88"/>
    </location>
</feature>
<dbReference type="Gene3D" id="1.10.238.10">
    <property type="entry name" value="EF-hand"/>
    <property type="match status" value="2"/>
</dbReference>
<dbReference type="Pfam" id="PF13499">
    <property type="entry name" value="EF-hand_7"/>
    <property type="match status" value="2"/>
</dbReference>
<dbReference type="EMBL" id="JAPFFF010000008">
    <property type="protein sequence ID" value="KAK8883997.1"/>
    <property type="molecule type" value="Genomic_DNA"/>
</dbReference>
<feature type="domain" description="EF-hand" evidence="4">
    <location>
        <begin position="19"/>
        <end position="54"/>
    </location>
</feature>
<keyword evidence="1" id="KW-0479">Metal-binding</keyword>
<dbReference type="InterPro" id="IPR011992">
    <property type="entry name" value="EF-hand-dom_pair"/>
</dbReference>
<reference evidence="5 6" key="1">
    <citation type="submission" date="2024-04" db="EMBL/GenBank/DDBJ databases">
        <title>Tritrichomonas musculus Genome.</title>
        <authorList>
            <person name="Alves-Ferreira E."/>
            <person name="Grigg M."/>
            <person name="Lorenzi H."/>
            <person name="Galac M."/>
        </authorList>
    </citation>
    <scope>NUCLEOTIDE SEQUENCE [LARGE SCALE GENOMIC DNA]</scope>
    <source>
        <strain evidence="5 6">EAF2021</strain>
    </source>
</reference>
<name>A0ABR2K0J4_9EUKA</name>
<feature type="domain" description="EF-hand" evidence="4">
    <location>
        <begin position="138"/>
        <end position="164"/>
    </location>
</feature>
<evidence type="ECO:0000313" key="6">
    <source>
        <dbReference type="Proteomes" id="UP001470230"/>
    </source>
</evidence>
<accession>A0ABR2K0J4</accession>
<feature type="domain" description="EF-hand" evidence="4">
    <location>
        <begin position="93"/>
        <end position="128"/>
    </location>
</feature>
<dbReference type="PANTHER" id="PTHR34524">
    <property type="entry name" value="CALCYPHOSIN"/>
    <property type="match status" value="1"/>
</dbReference>
<dbReference type="SMART" id="SM00054">
    <property type="entry name" value="EFh"/>
    <property type="match status" value="4"/>
</dbReference>
<protein>
    <recommendedName>
        <fullName evidence="4">EF-hand domain-containing protein</fullName>
    </recommendedName>
</protein>
<dbReference type="Proteomes" id="UP001470230">
    <property type="component" value="Unassembled WGS sequence"/>
</dbReference>
<proteinExistence type="predicted"/>
<evidence type="ECO:0000256" key="1">
    <source>
        <dbReference type="ARBA" id="ARBA00022723"/>
    </source>
</evidence>
<dbReference type="PROSITE" id="PS00018">
    <property type="entry name" value="EF_HAND_1"/>
    <property type="match status" value="3"/>
</dbReference>
<comment type="caution">
    <text evidence="5">The sequence shown here is derived from an EMBL/GenBank/DDBJ whole genome shotgun (WGS) entry which is preliminary data.</text>
</comment>
<sequence length="170" mass="20439">MSDPNSDNIHFTVPEFDPDLIEEYRKEFNAIDVDHNGYLDKKEFKKYLSDQGYKEKQIKITYKIVDVNHDHKIHFEEFAHFIQATVQIVEKNDVNAYLTLVFKSCDKNHNNTLNKKEFVRFMKCMDLPVGFFEKNKKFKEVDTDKSGHIEYDEIVNYYNFRMNNPKKHKK</sequence>
<dbReference type="SUPFAM" id="SSF47473">
    <property type="entry name" value="EF-hand"/>
    <property type="match status" value="1"/>
</dbReference>
<organism evidence="5 6">
    <name type="scientific">Tritrichomonas musculus</name>
    <dbReference type="NCBI Taxonomy" id="1915356"/>
    <lineage>
        <taxon>Eukaryota</taxon>
        <taxon>Metamonada</taxon>
        <taxon>Parabasalia</taxon>
        <taxon>Tritrichomonadida</taxon>
        <taxon>Tritrichomonadidae</taxon>
        <taxon>Tritrichomonas</taxon>
    </lineage>
</organism>
<dbReference type="InterPro" id="IPR002048">
    <property type="entry name" value="EF_hand_dom"/>
</dbReference>
<evidence type="ECO:0000256" key="3">
    <source>
        <dbReference type="ARBA" id="ARBA00022837"/>
    </source>
</evidence>
<dbReference type="InterPro" id="IPR018247">
    <property type="entry name" value="EF_Hand_1_Ca_BS"/>
</dbReference>
<gene>
    <name evidence="5" type="ORF">M9Y10_043100</name>
</gene>
<dbReference type="InterPro" id="IPR051581">
    <property type="entry name" value="Ca-bind"/>
</dbReference>
<dbReference type="PROSITE" id="PS50222">
    <property type="entry name" value="EF_HAND_2"/>
    <property type="match status" value="4"/>
</dbReference>